<dbReference type="GO" id="GO:0006508">
    <property type="term" value="P:proteolysis"/>
    <property type="evidence" value="ECO:0007669"/>
    <property type="project" value="UniProtKB-KW"/>
</dbReference>
<feature type="region of interest" description="Disordered" evidence="5">
    <location>
        <begin position="213"/>
        <end position="235"/>
    </location>
</feature>
<feature type="transmembrane region" description="Helical" evidence="6">
    <location>
        <begin position="161"/>
        <end position="179"/>
    </location>
</feature>
<evidence type="ECO:0000313" key="9">
    <source>
        <dbReference type="EMBL" id="PZN01041.1"/>
    </source>
</evidence>
<dbReference type="AlphaFoldDB" id="A0A2W4JPZ4"/>
<evidence type="ECO:0000313" key="10">
    <source>
        <dbReference type="Proteomes" id="UP000249324"/>
    </source>
</evidence>
<dbReference type="SUPFAM" id="SSF144091">
    <property type="entry name" value="Rhomboid-like"/>
    <property type="match status" value="1"/>
</dbReference>
<keyword evidence="8" id="KW-0378">Hydrolase</keyword>
<comment type="subcellular location">
    <subcellularLocation>
        <location evidence="1">Membrane</location>
        <topology evidence="1">Multi-pass membrane protein</topology>
    </subcellularLocation>
</comment>
<dbReference type="InterPro" id="IPR035952">
    <property type="entry name" value="Rhomboid-like_sf"/>
</dbReference>
<keyword evidence="4 6" id="KW-0472">Membrane</keyword>
<reference evidence="8" key="4">
    <citation type="submission" date="2023-08" db="EMBL/GenBank/DDBJ databases">
        <authorList>
            <person name="Guima S.E.S."/>
            <person name="Martins L.F."/>
            <person name="Silva A.M."/>
            <person name="Setubal J.C."/>
        </authorList>
    </citation>
    <scope>NUCLEOTIDE SEQUENCE</scope>
    <source>
        <strain evidence="8">ZC4RG45</strain>
    </source>
</reference>
<keyword evidence="2 6" id="KW-0812">Transmembrane</keyword>
<feature type="domain" description="Peptidase S54 rhomboid" evidence="7">
    <location>
        <begin position="73"/>
        <end position="206"/>
    </location>
</feature>
<reference evidence="8" key="2">
    <citation type="submission" date="2018-05" db="EMBL/GenBank/DDBJ databases">
        <authorList>
            <person name="Moura L."/>
            <person name="Setubal J.C."/>
        </authorList>
    </citation>
    <scope>NUCLEOTIDE SEQUENCE</scope>
    <source>
        <strain evidence="8">ZC4RG45</strain>
    </source>
</reference>
<dbReference type="Pfam" id="PF01694">
    <property type="entry name" value="Rhomboid"/>
    <property type="match status" value="1"/>
</dbReference>
<feature type="transmembrane region" description="Helical" evidence="6">
    <location>
        <begin position="133"/>
        <end position="154"/>
    </location>
</feature>
<dbReference type="GO" id="GO:0016020">
    <property type="term" value="C:membrane"/>
    <property type="evidence" value="ECO:0007669"/>
    <property type="project" value="UniProtKB-SubCell"/>
</dbReference>
<organism evidence="9">
    <name type="scientific">Thermocrispum agreste</name>
    <dbReference type="NCBI Taxonomy" id="37925"/>
    <lineage>
        <taxon>Bacteria</taxon>
        <taxon>Bacillati</taxon>
        <taxon>Actinomycetota</taxon>
        <taxon>Actinomycetes</taxon>
        <taxon>Pseudonocardiales</taxon>
        <taxon>Pseudonocardiaceae</taxon>
        <taxon>Thermocrispum</taxon>
    </lineage>
</organism>
<dbReference type="EC" id="3.4.21.-" evidence="8"/>
<evidence type="ECO:0000256" key="5">
    <source>
        <dbReference type="SAM" id="MobiDB-lite"/>
    </source>
</evidence>
<dbReference type="EMBL" id="QGUI02000049">
    <property type="protein sequence ID" value="MFO7191784.1"/>
    <property type="molecule type" value="Genomic_DNA"/>
</dbReference>
<dbReference type="PANTHER" id="PTHR43066">
    <property type="entry name" value="RHOMBOID-RELATED PROTEIN"/>
    <property type="match status" value="1"/>
</dbReference>
<evidence type="ECO:0000256" key="2">
    <source>
        <dbReference type="ARBA" id="ARBA00022692"/>
    </source>
</evidence>
<keyword evidence="3 6" id="KW-1133">Transmembrane helix</keyword>
<gene>
    <name evidence="8" type="ORF">DIU77_006030</name>
    <name evidence="9" type="ORF">DIU77_01925</name>
</gene>
<evidence type="ECO:0000256" key="3">
    <source>
        <dbReference type="ARBA" id="ARBA00022989"/>
    </source>
</evidence>
<sequence length="235" mass="24046">MSTPPLPGTPSTTTGAKRVDKSRRVLPPNPKAAALVAVGFTVLLYLIELVDVVLPANLDAGGIQPREADGLLGVLFAPLLHGSWEHLAANSIPVLLFAFLTMAGGIGQWIAVSATIWLIGGLGVWLIGPPDTVHIGASGLAFGWLAFLLVRGIFNRAPGQLVLAVVLFLVYGGMLWGVLPGAADISWQGHLFGALAGVLAAWLVAKADRSMGKAGPSAGASTPPAPPLPPGNLAA</sequence>
<evidence type="ECO:0000256" key="4">
    <source>
        <dbReference type="ARBA" id="ARBA00023136"/>
    </source>
</evidence>
<evidence type="ECO:0000259" key="7">
    <source>
        <dbReference type="Pfam" id="PF01694"/>
    </source>
</evidence>
<feature type="compositionally biased region" description="Pro residues" evidence="5">
    <location>
        <begin position="223"/>
        <end position="235"/>
    </location>
</feature>
<protein>
    <submittedName>
        <fullName evidence="9">Rhomboid family intramembrane serine protease</fullName>
        <ecNumber evidence="8">3.4.21.-</ecNumber>
    </submittedName>
</protein>
<dbReference type="EMBL" id="QGUI01000040">
    <property type="protein sequence ID" value="PZN01041.1"/>
    <property type="molecule type" value="Genomic_DNA"/>
</dbReference>
<reference evidence="8 10" key="3">
    <citation type="journal article" date="2021" name="BMC Genomics">
        <title>Genome-resolved metagenome and metatranscriptome analyses of thermophilic composting reveal key bacterial players and their metabolic interactions.</title>
        <authorList>
            <person name="Braga L.P.P."/>
            <person name="Pereira R.V."/>
            <person name="Martins L.F."/>
            <person name="Moura L.M.S."/>
            <person name="Sanchez F.B."/>
            <person name="Patane J.S.L."/>
            <person name="da Silva A.M."/>
            <person name="Setubal J.C."/>
        </authorList>
    </citation>
    <scope>NUCLEOTIDE SEQUENCE [LARGE SCALE GENOMIC DNA]</scope>
    <source>
        <strain evidence="8">ZC4RG45</strain>
    </source>
</reference>
<dbReference type="Proteomes" id="UP000249324">
    <property type="component" value="Unassembled WGS sequence"/>
</dbReference>
<keyword evidence="9" id="KW-0645">Protease</keyword>
<dbReference type="GO" id="GO:0004252">
    <property type="term" value="F:serine-type endopeptidase activity"/>
    <property type="evidence" value="ECO:0007669"/>
    <property type="project" value="InterPro"/>
</dbReference>
<evidence type="ECO:0000256" key="1">
    <source>
        <dbReference type="ARBA" id="ARBA00004141"/>
    </source>
</evidence>
<evidence type="ECO:0000313" key="8">
    <source>
        <dbReference type="EMBL" id="MFO7191784.1"/>
    </source>
</evidence>
<feature type="transmembrane region" description="Helical" evidence="6">
    <location>
        <begin position="185"/>
        <end position="205"/>
    </location>
</feature>
<comment type="caution">
    <text evidence="9">The sequence shown here is derived from an EMBL/GenBank/DDBJ whole genome shotgun (WGS) entry which is preliminary data.</text>
</comment>
<feature type="transmembrane region" description="Helical" evidence="6">
    <location>
        <begin position="32"/>
        <end position="50"/>
    </location>
</feature>
<feature type="region of interest" description="Disordered" evidence="5">
    <location>
        <begin position="1"/>
        <end position="22"/>
    </location>
</feature>
<dbReference type="Gene3D" id="1.20.1540.10">
    <property type="entry name" value="Rhomboid-like"/>
    <property type="match status" value="1"/>
</dbReference>
<dbReference type="InterPro" id="IPR022764">
    <property type="entry name" value="Peptidase_S54_rhomboid_dom"/>
</dbReference>
<dbReference type="STRING" id="1111738.GCA_000427905_00492"/>
<reference evidence="9" key="1">
    <citation type="submission" date="2018-05" db="EMBL/GenBank/DDBJ databases">
        <authorList>
            <person name="Lanie J.A."/>
            <person name="Ng W.-L."/>
            <person name="Kazmierczak K.M."/>
            <person name="Andrzejewski T.M."/>
            <person name="Davidsen T.M."/>
            <person name="Wayne K.J."/>
            <person name="Tettelin H."/>
            <person name="Glass J.I."/>
            <person name="Rusch D."/>
            <person name="Podicherti R."/>
            <person name="Tsui H.-C.T."/>
            <person name="Winkler M.E."/>
        </authorList>
    </citation>
    <scope>NUCLEOTIDE SEQUENCE</scope>
    <source>
        <strain evidence="9">ZC4RG45</strain>
    </source>
</reference>
<feature type="transmembrane region" description="Helical" evidence="6">
    <location>
        <begin position="94"/>
        <end position="127"/>
    </location>
</feature>
<accession>A0A2W4JPZ4</accession>
<evidence type="ECO:0000256" key="6">
    <source>
        <dbReference type="SAM" id="Phobius"/>
    </source>
</evidence>
<proteinExistence type="predicted"/>
<name>A0A2W4JPZ4_9PSEU</name>